<reference evidence="1 2" key="1">
    <citation type="journal article" date="2016" name="Mol. Biol. Evol.">
        <title>Comparative Genomics of Early-Diverging Mushroom-Forming Fungi Provides Insights into the Origins of Lignocellulose Decay Capabilities.</title>
        <authorList>
            <person name="Nagy L.G."/>
            <person name="Riley R."/>
            <person name="Tritt A."/>
            <person name="Adam C."/>
            <person name="Daum C."/>
            <person name="Floudas D."/>
            <person name="Sun H."/>
            <person name="Yadav J.S."/>
            <person name="Pangilinan J."/>
            <person name="Larsson K.H."/>
            <person name="Matsuura K."/>
            <person name="Barry K."/>
            <person name="Labutti K."/>
            <person name="Kuo R."/>
            <person name="Ohm R.A."/>
            <person name="Bhattacharya S.S."/>
            <person name="Shirouzu T."/>
            <person name="Yoshinaga Y."/>
            <person name="Martin F.M."/>
            <person name="Grigoriev I.V."/>
            <person name="Hibbett D.S."/>
        </authorList>
    </citation>
    <scope>NUCLEOTIDE SEQUENCE [LARGE SCALE GENOMIC DNA]</scope>
    <source>
        <strain evidence="1 2">TUFC12733</strain>
    </source>
</reference>
<dbReference type="Proteomes" id="UP000076738">
    <property type="component" value="Unassembled WGS sequence"/>
</dbReference>
<keyword evidence="2" id="KW-1185">Reference proteome</keyword>
<protein>
    <submittedName>
        <fullName evidence="1">Uncharacterized protein</fullName>
    </submittedName>
</protein>
<organism evidence="1 2">
    <name type="scientific">Calocera viscosa (strain TUFC12733)</name>
    <dbReference type="NCBI Taxonomy" id="1330018"/>
    <lineage>
        <taxon>Eukaryota</taxon>
        <taxon>Fungi</taxon>
        <taxon>Dikarya</taxon>
        <taxon>Basidiomycota</taxon>
        <taxon>Agaricomycotina</taxon>
        <taxon>Dacrymycetes</taxon>
        <taxon>Dacrymycetales</taxon>
        <taxon>Dacrymycetaceae</taxon>
        <taxon>Calocera</taxon>
    </lineage>
</organism>
<evidence type="ECO:0000313" key="1">
    <source>
        <dbReference type="EMBL" id="KZP00696.1"/>
    </source>
</evidence>
<evidence type="ECO:0000313" key="2">
    <source>
        <dbReference type="Proteomes" id="UP000076738"/>
    </source>
</evidence>
<proteinExistence type="predicted"/>
<gene>
    <name evidence="1" type="ORF">CALVIDRAFT_208309</name>
</gene>
<name>A0A167R9L2_CALVF</name>
<accession>A0A167R9L2</accession>
<dbReference type="EMBL" id="KV417268">
    <property type="protein sequence ID" value="KZP00696.1"/>
    <property type="molecule type" value="Genomic_DNA"/>
</dbReference>
<sequence>MTHRRLLMSAFRWIVGSQSAHDSSSSARRRACQPMVSGGTMYARRGGKHKCARVLSLMPGGFFCGTAYTSCGG</sequence>
<dbReference type="AlphaFoldDB" id="A0A167R9L2"/>